<keyword evidence="1" id="KW-1133">Transmembrane helix</keyword>
<gene>
    <name evidence="2" type="ORF">BO222_09395</name>
</gene>
<dbReference type="OrthoDB" id="1656108at2"/>
<dbReference type="GeneID" id="82203377"/>
<evidence type="ECO:0000313" key="3">
    <source>
        <dbReference type="Proteomes" id="UP000186341"/>
    </source>
</evidence>
<proteinExistence type="predicted"/>
<feature type="transmembrane region" description="Helical" evidence="1">
    <location>
        <begin position="149"/>
        <end position="168"/>
    </location>
</feature>
<keyword evidence="1" id="KW-0472">Membrane</keyword>
<evidence type="ECO:0000256" key="1">
    <source>
        <dbReference type="SAM" id="Phobius"/>
    </source>
</evidence>
<reference evidence="2 3" key="1">
    <citation type="submission" date="2016-11" db="EMBL/GenBank/DDBJ databases">
        <title>Description of two novel members of the family Erysipelotrichaceae: Ileibacterium lipovorans gen. nov., sp. nov. and Dubosiella newyorkensis, gen. nov., sp. nov.</title>
        <authorList>
            <person name="Cox L.M."/>
            <person name="Sohn J."/>
            <person name="Tyrrell K.L."/>
            <person name="Citron D.M."/>
            <person name="Lawson P.A."/>
            <person name="Patel N.B."/>
            <person name="Iizumi T."/>
            <person name="Perez-Perez G.I."/>
            <person name="Goldstein E.J."/>
            <person name="Blaser M.J."/>
        </authorList>
    </citation>
    <scope>NUCLEOTIDE SEQUENCE [LARGE SCALE GENOMIC DNA]</scope>
    <source>
        <strain evidence="2 3">NYU-BL-A3</strain>
    </source>
</reference>
<keyword evidence="3" id="KW-1185">Reference proteome</keyword>
<feature type="transmembrane region" description="Helical" evidence="1">
    <location>
        <begin position="103"/>
        <end position="128"/>
    </location>
</feature>
<feature type="transmembrane region" description="Helical" evidence="1">
    <location>
        <begin position="78"/>
        <end position="97"/>
    </location>
</feature>
<evidence type="ECO:0008006" key="4">
    <source>
        <dbReference type="Google" id="ProtNLM"/>
    </source>
</evidence>
<dbReference type="RefSeq" id="WP_075820500.1">
    <property type="nucleotide sequence ID" value="NZ_CAJUTZ010000006.1"/>
</dbReference>
<name>A0A1U7NED3_9FIRM</name>
<dbReference type="Pfam" id="PF04854">
    <property type="entry name" value="DUF624"/>
    <property type="match status" value="1"/>
</dbReference>
<dbReference type="AlphaFoldDB" id="A0A1U7NED3"/>
<evidence type="ECO:0000313" key="2">
    <source>
        <dbReference type="EMBL" id="OLU37916.1"/>
    </source>
</evidence>
<accession>A0A1U7NED3</accession>
<dbReference type="Proteomes" id="UP000186341">
    <property type="component" value="Unassembled WGS sequence"/>
</dbReference>
<dbReference type="InterPro" id="IPR006938">
    <property type="entry name" value="DUF624"/>
</dbReference>
<keyword evidence="1" id="KW-0812">Transmembrane</keyword>
<dbReference type="EMBL" id="MPJW01000186">
    <property type="protein sequence ID" value="OLU37916.1"/>
    <property type="molecule type" value="Genomic_DNA"/>
</dbReference>
<feature type="transmembrane region" description="Helical" evidence="1">
    <location>
        <begin position="26"/>
        <end position="50"/>
    </location>
</feature>
<protein>
    <recommendedName>
        <fullName evidence="4">DUF624 domain-containing protein</fullName>
    </recommendedName>
</protein>
<organism evidence="2 3">
    <name type="scientific">Ileibacterium valens</name>
    <dbReference type="NCBI Taxonomy" id="1862668"/>
    <lineage>
        <taxon>Bacteria</taxon>
        <taxon>Bacillati</taxon>
        <taxon>Bacillota</taxon>
        <taxon>Erysipelotrichia</taxon>
        <taxon>Erysipelotrichales</taxon>
        <taxon>Erysipelotrichaceae</taxon>
        <taxon>Ileibacterium</taxon>
    </lineage>
</organism>
<sequence length="222" mass="25574">MNALFNLENPVFAWIEKAVESAYLNILWFFCSLPIFTIGASTTALFTVLLKMSRDEESNITKMFFAAFKSNFKQSTQAWLIMLTVLVILVLDGYVTYHLQPESIFWTMISSFLIVTAALWLFVMVYLFPLMAYFENSLLQTFKNSIVVSLRYLLCTLLVLAIHALMLYITVFLFTPAIVFGFGFASFMSCYLLRNVFEAIKTGDLAFSQYRKSTEKINEQKQ</sequence>
<feature type="transmembrane region" description="Helical" evidence="1">
    <location>
        <begin position="174"/>
        <end position="193"/>
    </location>
</feature>
<comment type="caution">
    <text evidence="2">The sequence shown here is derived from an EMBL/GenBank/DDBJ whole genome shotgun (WGS) entry which is preliminary data.</text>
</comment>